<evidence type="ECO:0000256" key="6">
    <source>
        <dbReference type="ARBA" id="ARBA00022833"/>
    </source>
</evidence>
<dbReference type="GO" id="GO:0042826">
    <property type="term" value="F:histone deacetylase binding"/>
    <property type="evidence" value="ECO:0007669"/>
    <property type="project" value="TreeGrafter"/>
</dbReference>
<dbReference type="PROSITE" id="PS50865">
    <property type="entry name" value="ZF_MYND_2"/>
    <property type="match status" value="1"/>
</dbReference>
<keyword evidence="5 7" id="KW-0863">Zinc-finger</keyword>
<dbReference type="PANTHER" id="PTHR46165">
    <property type="entry name" value="SET AND MYND DOMAIN-CONTAINING PROTEIN 4"/>
    <property type="match status" value="1"/>
</dbReference>
<gene>
    <name evidence="10" type="ORF">RI129_010830</name>
</gene>
<dbReference type="PROSITE" id="PS01360">
    <property type="entry name" value="ZF_MYND_1"/>
    <property type="match status" value="1"/>
</dbReference>
<name>A0AAN7VA07_9COLE</name>
<dbReference type="GO" id="GO:0008757">
    <property type="term" value="F:S-adenosylmethionine-dependent methyltransferase activity"/>
    <property type="evidence" value="ECO:0007669"/>
    <property type="project" value="UniProtKB-ARBA"/>
</dbReference>
<dbReference type="Gene3D" id="1.10.220.160">
    <property type="match status" value="1"/>
</dbReference>
<evidence type="ECO:0000259" key="8">
    <source>
        <dbReference type="PROSITE" id="PS50280"/>
    </source>
</evidence>
<dbReference type="InterPro" id="IPR052097">
    <property type="entry name" value="SET-MYND_domain_protein"/>
</dbReference>
<dbReference type="Pfam" id="PF00856">
    <property type="entry name" value="SET"/>
    <property type="match status" value="1"/>
</dbReference>
<dbReference type="GO" id="GO:0008270">
    <property type="term" value="F:zinc ion binding"/>
    <property type="evidence" value="ECO:0007669"/>
    <property type="project" value="UniProtKB-KW"/>
</dbReference>
<evidence type="ECO:0000313" key="11">
    <source>
        <dbReference type="Proteomes" id="UP001329430"/>
    </source>
</evidence>
<organism evidence="10 11">
    <name type="scientific">Pyrocoelia pectoralis</name>
    <dbReference type="NCBI Taxonomy" id="417401"/>
    <lineage>
        <taxon>Eukaryota</taxon>
        <taxon>Metazoa</taxon>
        <taxon>Ecdysozoa</taxon>
        <taxon>Arthropoda</taxon>
        <taxon>Hexapoda</taxon>
        <taxon>Insecta</taxon>
        <taxon>Pterygota</taxon>
        <taxon>Neoptera</taxon>
        <taxon>Endopterygota</taxon>
        <taxon>Coleoptera</taxon>
        <taxon>Polyphaga</taxon>
        <taxon>Elateriformia</taxon>
        <taxon>Elateroidea</taxon>
        <taxon>Lampyridae</taxon>
        <taxon>Lampyrinae</taxon>
        <taxon>Pyrocoelia</taxon>
    </lineage>
</organism>
<evidence type="ECO:0000256" key="7">
    <source>
        <dbReference type="PROSITE-ProRule" id="PRU00134"/>
    </source>
</evidence>
<evidence type="ECO:0000256" key="2">
    <source>
        <dbReference type="ARBA" id="ARBA00022679"/>
    </source>
</evidence>
<keyword evidence="1" id="KW-0489">Methyltransferase</keyword>
<dbReference type="GO" id="GO:0032259">
    <property type="term" value="P:methylation"/>
    <property type="evidence" value="ECO:0007669"/>
    <property type="project" value="UniProtKB-KW"/>
</dbReference>
<dbReference type="GO" id="GO:0008276">
    <property type="term" value="F:protein methyltransferase activity"/>
    <property type="evidence" value="ECO:0007669"/>
    <property type="project" value="UniProtKB-ARBA"/>
</dbReference>
<keyword evidence="6" id="KW-0862">Zinc</keyword>
<dbReference type="InterPro" id="IPR046341">
    <property type="entry name" value="SET_dom_sf"/>
</dbReference>
<dbReference type="InterPro" id="IPR011990">
    <property type="entry name" value="TPR-like_helical_dom_sf"/>
</dbReference>
<reference evidence="10 11" key="1">
    <citation type="journal article" date="2024" name="Insects">
        <title>An Improved Chromosome-Level Genome Assembly of the Firefly Pyrocoelia pectoralis.</title>
        <authorList>
            <person name="Fu X."/>
            <person name="Meyer-Rochow V.B."/>
            <person name="Ballantyne L."/>
            <person name="Zhu X."/>
        </authorList>
    </citation>
    <scope>NUCLEOTIDE SEQUENCE [LARGE SCALE GENOMIC DNA]</scope>
    <source>
        <strain evidence="10">XCY_ONT2</strain>
    </source>
</reference>
<keyword evidence="4" id="KW-0479">Metal-binding</keyword>
<dbReference type="InterPro" id="IPR002893">
    <property type="entry name" value="Znf_MYND"/>
</dbReference>
<feature type="domain" description="MYND-type" evidence="9">
    <location>
        <begin position="252"/>
        <end position="291"/>
    </location>
</feature>
<evidence type="ECO:0000256" key="4">
    <source>
        <dbReference type="ARBA" id="ARBA00022723"/>
    </source>
</evidence>
<dbReference type="GO" id="GO:0005634">
    <property type="term" value="C:nucleus"/>
    <property type="evidence" value="ECO:0007669"/>
    <property type="project" value="TreeGrafter"/>
</dbReference>
<dbReference type="Proteomes" id="UP001329430">
    <property type="component" value="Chromosome 8"/>
</dbReference>
<dbReference type="GO" id="GO:0005737">
    <property type="term" value="C:cytoplasm"/>
    <property type="evidence" value="ECO:0007669"/>
    <property type="project" value="TreeGrafter"/>
</dbReference>
<feature type="domain" description="SET" evidence="8">
    <location>
        <begin position="203"/>
        <end position="479"/>
    </location>
</feature>
<dbReference type="PANTHER" id="PTHR46165:SF2">
    <property type="entry name" value="SET AND MYND DOMAIN-CONTAINING PROTEIN 4"/>
    <property type="match status" value="1"/>
</dbReference>
<dbReference type="GO" id="GO:0008170">
    <property type="term" value="F:N-methyltransferase activity"/>
    <property type="evidence" value="ECO:0007669"/>
    <property type="project" value="UniProtKB-ARBA"/>
</dbReference>
<evidence type="ECO:0000256" key="1">
    <source>
        <dbReference type="ARBA" id="ARBA00022603"/>
    </source>
</evidence>
<sequence>MECLFEKYLGVKIKGTERNLKEVFARFYSSDQHTKLWLRTLLQQTQLKSNSKSVTLRLEGNKHYLQHNFGESLQCYTKALCLATYDVGLIMSNRSALFFMTKHYQDCLSDIQHALRHDLPDRIKLKLLIRQVKCFAILQLEVELKNALDNTINFLSTYACADRDKAKCEIATAATIKDTARPKSVVKQIPSLKANDSFLFAASTIRLNYDKVRGRHVVAKQKLEVGDILFVEKPFVFAPIFNEKKELSVTRCYNCLKLIYSSIPCQECIKCIFCNEECRDNSWKEFHQWECRGMQSDLWYHLGIGFPALKGLIKGLPSGFCTLNSSYEADTVKFGDELDNYPYFNKLITNLSKMDDIIPITIIACVIVSYLKEYTNFFKSISLAEYTSHELITLVGARLIKHVAQLQCNSSVICAKFNNEDTVYTAEELPSLACGVYPSIGMMNHSCKPNIKIEYFGQVSVVKAAEEIYPDKEIFNCYGIDYRCEDKKTRQEHCQQLYFFTCNCEICNVSKT</sequence>
<dbReference type="EMBL" id="JAVRBK010000008">
    <property type="protein sequence ID" value="KAK5640019.1"/>
    <property type="molecule type" value="Genomic_DNA"/>
</dbReference>
<evidence type="ECO:0000313" key="10">
    <source>
        <dbReference type="EMBL" id="KAK5640019.1"/>
    </source>
</evidence>
<evidence type="ECO:0000256" key="5">
    <source>
        <dbReference type="ARBA" id="ARBA00022771"/>
    </source>
</evidence>
<dbReference type="PROSITE" id="PS50280">
    <property type="entry name" value="SET"/>
    <property type="match status" value="1"/>
</dbReference>
<dbReference type="Gene3D" id="2.170.270.10">
    <property type="entry name" value="SET domain"/>
    <property type="match status" value="1"/>
</dbReference>
<dbReference type="AlphaFoldDB" id="A0AAN7VA07"/>
<accession>A0AAN7VA07</accession>
<keyword evidence="11" id="KW-1185">Reference proteome</keyword>
<dbReference type="InterPro" id="IPR001214">
    <property type="entry name" value="SET_dom"/>
</dbReference>
<keyword evidence="3" id="KW-0949">S-adenosyl-L-methionine</keyword>
<evidence type="ECO:0008006" key="12">
    <source>
        <dbReference type="Google" id="ProtNLM"/>
    </source>
</evidence>
<evidence type="ECO:0000259" key="9">
    <source>
        <dbReference type="PROSITE" id="PS50865"/>
    </source>
</evidence>
<protein>
    <recommendedName>
        <fullName evidence="12">SET and MYND domain-containing protein 4</fullName>
    </recommendedName>
</protein>
<evidence type="ECO:0000256" key="3">
    <source>
        <dbReference type="ARBA" id="ARBA00022691"/>
    </source>
</evidence>
<dbReference type="Gene3D" id="1.25.40.10">
    <property type="entry name" value="Tetratricopeptide repeat domain"/>
    <property type="match status" value="1"/>
</dbReference>
<dbReference type="SUPFAM" id="SSF144232">
    <property type="entry name" value="HIT/MYND zinc finger-like"/>
    <property type="match status" value="1"/>
</dbReference>
<dbReference type="SUPFAM" id="SSF82199">
    <property type="entry name" value="SET domain"/>
    <property type="match status" value="1"/>
</dbReference>
<comment type="caution">
    <text evidence="10">The sequence shown here is derived from an EMBL/GenBank/DDBJ whole genome shotgun (WGS) entry which is preliminary data.</text>
</comment>
<dbReference type="Gene3D" id="6.10.140.2220">
    <property type="match status" value="1"/>
</dbReference>
<dbReference type="SUPFAM" id="SSF48452">
    <property type="entry name" value="TPR-like"/>
    <property type="match status" value="1"/>
</dbReference>
<proteinExistence type="predicted"/>
<keyword evidence="2" id="KW-0808">Transferase</keyword>